<dbReference type="AlphaFoldDB" id="A0A1N7H9I3"/>
<keyword evidence="2" id="KW-1185">Reference proteome</keyword>
<evidence type="ECO:0000313" key="2">
    <source>
        <dbReference type="Proteomes" id="UP000185936"/>
    </source>
</evidence>
<dbReference type="Proteomes" id="UP000185936">
    <property type="component" value="Unassembled WGS sequence"/>
</dbReference>
<sequence length="114" mass="13324">MEDCESVSWPRKIACLLDRGNRVELNTGTTEQLRDANDGSRWKLLVKGFTIYLVYCIVVLEVREIYRHFEHVIECSALLSECCLQVFKTTLHLDWRRLIAVYDAIGCWKLSLDK</sequence>
<accession>A0A1N7H9I3</accession>
<dbReference type="EMBL" id="FTNR01000036">
    <property type="protein sequence ID" value="SIS21433.1"/>
    <property type="molecule type" value="Genomic_DNA"/>
</dbReference>
<proteinExistence type="predicted"/>
<protein>
    <submittedName>
        <fullName evidence="1">Uncharacterized protein</fullName>
    </submittedName>
</protein>
<reference evidence="2" key="1">
    <citation type="submission" date="2017-01" db="EMBL/GenBank/DDBJ databases">
        <authorList>
            <person name="Varghese N."/>
            <person name="Submissions S."/>
        </authorList>
    </citation>
    <scope>NUCLEOTIDE SEQUENCE [LARGE SCALE GENOMIC DNA]</scope>
    <source>
        <strain evidence="2">type strain: HArc-</strain>
    </source>
</reference>
<organism evidence="1 2">
    <name type="scientific">Natronorubrum thiooxidans</name>
    <dbReference type="NCBI Taxonomy" id="308853"/>
    <lineage>
        <taxon>Archaea</taxon>
        <taxon>Methanobacteriati</taxon>
        <taxon>Methanobacteriota</taxon>
        <taxon>Stenosarchaea group</taxon>
        <taxon>Halobacteria</taxon>
        <taxon>Halobacteriales</taxon>
        <taxon>Natrialbaceae</taxon>
        <taxon>Natronorubrum</taxon>
    </lineage>
</organism>
<evidence type="ECO:0000313" key="1">
    <source>
        <dbReference type="EMBL" id="SIS21433.1"/>
    </source>
</evidence>
<gene>
    <name evidence="1" type="ORF">SAMN05421752_1365</name>
</gene>
<name>A0A1N7H9I3_9EURY</name>